<gene>
    <name evidence="1" type="ORF">EDS130_LOCUS45404</name>
</gene>
<name>A0A815WKZ3_ADIRI</name>
<sequence>MQIAIVNQDDTNFPDTLQLGLYLTIASATLTSKSFRKDFIKLLRNFWNKFAMGRTQIIPINDQTYSTTNVGTLTRDKQQKTTSNN</sequence>
<dbReference type="Proteomes" id="UP000663852">
    <property type="component" value="Unassembled WGS sequence"/>
</dbReference>
<evidence type="ECO:0000313" key="1">
    <source>
        <dbReference type="EMBL" id="CAF1542190.1"/>
    </source>
</evidence>
<protein>
    <submittedName>
        <fullName evidence="1">Uncharacterized protein</fullName>
    </submittedName>
</protein>
<accession>A0A815WKZ3</accession>
<dbReference type="EMBL" id="CAJNOJ010001094">
    <property type="protein sequence ID" value="CAF1542190.1"/>
    <property type="molecule type" value="Genomic_DNA"/>
</dbReference>
<proteinExistence type="predicted"/>
<organism evidence="1 2">
    <name type="scientific">Adineta ricciae</name>
    <name type="common">Rotifer</name>
    <dbReference type="NCBI Taxonomy" id="249248"/>
    <lineage>
        <taxon>Eukaryota</taxon>
        <taxon>Metazoa</taxon>
        <taxon>Spiralia</taxon>
        <taxon>Gnathifera</taxon>
        <taxon>Rotifera</taxon>
        <taxon>Eurotatoria</taxon>
        <taxon>Bdelloidea</taxon>
        <taxon>Adinetida</taxon>
        <taxon>Adinetidae</taxon>
        <taxon>Adineta</taxon>
    </lineage>
</organism>
<reference evidence="1" key="1">
    <citation type="submission" date="2021-02" db="EMBL/GenBank/DDBJ databases">
        <authorList>
            <person name="Nowell W R."/>
        </authorList>
    </citation>
    <scope>NUCLEOTIDE SEQUENCE</scope>
</reference>
<dbReference type="AlphaFoldDB" id="A0A815WKZ3"/>
<comment type="caution">
    <text evidence="1">The sequence shown here is derived from an EMBL/GenBank/DDBJ whole genome shotgun (WGS) entry which is preliminary data.</text>
</comment>
<evidence type="ECO:0000313" key="2">
    <source>
        <dbReference type="Proteomes" id="UP000663852"/>
    </source>
</evidence>